<dbReference type="GO" id="GO:0003676">
    <property type="term" value="F:nucleic acid binding"/>
    <property type="evidence" value="ECO:0007669"/>
    <property type="project" value="InterPro"/>
</dbReference>
<name>A0A7C3PHG2_9CYAN</name>
<dbReference type="PANTHER" id="PTHR30547">
    <property type="entry name" value="UNCHARACTERIZED PROTEIN YHCG-RELATED"/>
    <property type="match status" value="1"/>
</dbReference>
<dbReference type="Pfam" id="PF17761">
    <property type="entry name" value="DUF1016_N"/>
    <property type="match status" value="1"/>
</dbReference>
<feature type="domain" description="YhcG N-terminal" evidence="2">
    <location>
        <begin position="16"/>
        <end position="152"/>
    </location>
</feature>
<dbReference type="InterPro" id="IPR053148">
    <property type="entry name" value="PD-DEXK-like_domain"/>
</dbReference>
<organism evidence="3">
    <name type="scientific">Oscillatoriales cyanobacterium SpSt-418</name>
    <dbReference type="NCBI Taxonomy" id="2282169"/>
    <lineage>
        <taxon>Bacteria</taxon>
        <taxon>Bacillati</taxon>
        <taxon>Cyanobacteriota</taxon>
        <taxon>Cyanophyceae</taxon>
        <taxon>Oscillatoriophycideae</taxon>
        <taxon>Oscillatoriales</taxon>
    </lineage>
</organism>
<comment type="caution">
    <text evidence="3">The sequence shown here is derived from an EMBL/GenBank/DDBJ whole genome shotgun (WGS) entry which is preliminary data.</text>
</comment>
<dbReference type="Pfam" id="PF06250">
    <property type="entry name" value="YhcG_C"/>
    <property type="match status" value="1"/>
</dbReference>
<dbReference type="AlphaFoldDB" id="A0A7C3PHG2"/>
<gene>
    <name evidence="3" type="ORF">ENR64_15440</name>
</gene>
<feature type="domain" description="YhcG PDDEXK nuclease" evidence="1">
    <location>
        <begin position="173"/>
        <end position="327"/>
    </location>
</feature>
<reference evidence="3" key="1">
    <citation type="journal article" date="2020" name="mSystems">
        <title>Genome- and Community-Level Interaction Insights into Carbon Utilization and Element Cycling Functions of Hydrothermarchaeota in Hydrothermal Sediment.</title>
        <authorList>
            <person name="Zhou Z."/>
            <person name="Liu Y."/>
            <person name="Xu W."/>
            <person name="Pan J."/>
            <person name="Luo Z.H."/>
            <person name="Li M."/>
        </authorList>
    </citation>
    <scope>NUCLEOTIDE SEQUENCE [LARGE SCALE GENOMIC DNA]</scope>
    <source>
        <strain evidence="3">SpSt-418</strain>
    </source>
</reference>
<dbReference type="InterPro" id="IPR009362">
    <property type="entry name" value="YhcG_C"/>
</dbReference>
<protein>
    <submittedName>
        <fullName evidence="3">DUF1016 domain-containing protein</fullName>
    </submittedName>
</protein>
<sequence length="367" mass="42200">MGRDLSKLGYEEFLGELKERIRNAQVRAALAVNRELILLYWQIGQEILQRQQHQGWGAKVINRLATDLRKAFPDIKGFSARNLLYMRAFAEAYPDEQIVQQVVALIPWGHNVRILDAVKVPEERMWYIQQTIQYGWSRNILIHQMDSQLFRRQGSAITNFSRVLPDPQSELAQQVIKNPYSFDFLSLGKEALERELETALIQHIREFLLELGVGFSFVGSQYPLVVDGREYRIDLLFYHFRLHCFVVIDLKVVEFEPEFSGKMNFYVSAVDDILRGADDKPTIGIILCRTKSKTVAEYALRDVHKPIGISTYHMGTPLPEEFQMSLPAIEALEEEMEAIAAEVEQSLASQEAEQLSLFADPATFDEE</sequence>
<evidence type="ECO:0000313" key="3">
    <source>
        <dbReference type="EMBL" id="HFM99118.1"/>
    </source>
</evidence>
<dbReference type="InterPro" id="IPR041527">
    <property type="entry name" value="YhcG_N"/>
</dbReference>
<dbReference type="Gene3D" id="3.40.1350.10">
    <property type="match status" value="1"/>
</dbReference>
<dbReference type="PANTHER" id="PTHR30547:SF0">
    <property type="entry name" value="BLR8175 PROTEIN"/>
    <property type="match status" value="1"/>
</dbReference>
<accession>A0A7C3PHG2</accession>
<evidence type="ECO:0000259" key="1">
    <source>
        <dbReference type="Pfam" id="PF06250"/>
    </source>
</evidence>
<dbReference type="InterPro" id="IPR011856">
    <property type="entry name" value="tRNA_endonuc-like_dom_sf"/>
</dbReference>
<evidence type="ECO:0000259" key="2">
    <source>
        <dbReference type="Pfam" id="PF17761"/>
    </source>
</evidence>
<dbReference type="EMBL" id="DSRU01000226">
    <property type="protein sequence ID" value="HFM99118.1"/>
    <property type="molecule type" value="Genomic_DNA"/>
</dbReference>
<proteinExistence type="predicted"/>